<dbReference type="Proteomes" id="UP000064967">
    <property type="component" value="Chromosome"/>
</dbReference>
<reference evidence="1 2" key="1">
    <citation type="submission" date="2015-08" db="EMBL/GenBank/DDBJ databases">
        <authorList>
            <person name="Babu N.S."/>
            <person name="Beckwith C.J."/>
            <person name="Beseler K.G."/>
            <person name="Brison A."/>
            <person name="Carone J.V."/>
            <person name="Caskin T.P."/>
            <person name="Diamond M."/>
            <person name="Durham M.E."/>
            <person name="Foxe J.M."/>
            <person name="Go M."/>
            <person name="Henderson B.A."/>
            <person name="Jones I.B."/>
            <person name="McGettigan J.A."/>
            <person name="Micheletti S.J."/>
            <person name="Nasrallah M.E."/>
            <person name="Ortiz D."/>
            <person name="Piller C.R."/>
            <person name="Privatt S.R."/>
            <person name="Schneider S.L."/>
            <person name="Sharp S."/>
            <person name="Smith T.C."/>
            <person name="Stanton J.D."/>
            <person name="Ullery H.E."/>
            <person name="Wilson R.J."/>
            <person name="Serrano M.G."/>
            <person name="Buck G."/>
            <person name="Lee V."/>
            <person name="Wang Y."/>
            <person name="Carvalho R."/>
            <person name="Voegtly L."/>
            <person name="Shi R."/>
            <person name="Duckworth R."/>
            <person name="Johnson A."/>
            <person name="Loviza R."/>
            <person name="Walstead R."/>
            <person name="Shah Z."/>
            <person name="Kiflezghi M."/>
            <person name="Wade K."/>
            <person name="Ball S.L."/>
            <person name="Bradley K.W."/>
            <person name="Asai D.J."/>
            <person name="Bowman C.A."/>
            <person name="Russell D.A."/>
            <person name="Pope W.H."/>
            <person name="Jacobs-Sera D."/>
            <person name="Hendrix R.W."/>
            <person name="Hatfull G.F."/>
        </authorList>
    </citation>
    <scope>NUCLEOTIDE SEQUENCE [LARGE SCALE GENOMIC DNA]</scope>
    <source>
        <strain evidence="1 2">DSM 27648</strain>
    </source>
</reference>
<evidence type="ECO:0000313" key="1">
    <source>
        <dbReference type="EMBL" id="AKU93915.1"/>
    </source>
</evidence>
<keyword evidence="2" id="KW-1185">Reference proteome</keyword>
<dbReference type="AlphaFoldDB" id="A0A0K1PK61"/>
<dbReference type="KEGG" id="llu:AKJ09_00579"/>
<sequence>MACAARKPPPPAAPVSNATPELRAAVEKASACNYDAGRFDAECEGYKAWEANSELANAGLLEMMTSEDTKVRALVVRKLSVQFTADNADKDTLAAYLNAAEKEKVEPIAKDFARGIGSMDLGKFGLLDRGIAIAKAHSVADYQETYASALKSESEPDKVLAYAGELAKSEDLALRNAALRMFVNATKSRGEVACAGLDALRTDKDPSLAQHATTHLAHAGACAKQHDALLAAIEEMKLSKNPAAAEPYLGEIVESICQNAEKTPAQRDRSLVLAKQITETTKIQGATRSSTLAAVLACDPKAGPAFVKKFSKDKDAVVAERAKSLLEGTAAKK</sequence>
<protein>
    <recommendedName>
        <fullName evidence="3">HEAT repeat domain-containing protein</fullName>
    </recommendedName>
</protein>
<evidence type="ECO:0000313" key="2">
    <source>
        <dbReference type="Proteomes" id="UP000064967"/>
    </source>
</evidence>
<proteinExistence type="predicted"/>
<accession>A0A0K1PK61</accession>
<gene>
    <name evidence="1" type="ORF">AKJ09_00579</name>
</gene>
<evidence type="ECO:0008006" key="3">
    <source>
        <dbReference type="Google" id="ProtNLM"/>
    </source>
</evidence>
<organism evidence="1 2">
    <name type="scientific">Labilithrix luteola</name>
    <dbReference type="NCBI Taxonomy" id="1391654"/>
    <lineage>
        <taxon>Bacteria</taxon>
        <taxon>Pseudomonadati</taxon>
        <taxon>Myxococcota</taxon>
        <taxon>Polyangia</taxon>
        <taxon>Polyangiales</taxon>
        <taxon>Labilitrichaceae</taxon>
        <taxon>Labilithrix</taxon>
    </lineage>
</organism>
<dbReference type="EMBL" id="CP012333">
    <property type="protein sequence ID" value="AKU93915.1"/>
    <property type="molecule type" value="Genomic_DNA"/>
</dbReference>
<name>A0A0K1PK61_9BACT</name>